<dbReference type="Proteomes" id="UP001597018">
    <property type="component" value="Unassembled WGS sequence"/>
</dbReference>
<reference evidence="3" key="1">
    <citation type="journal article" date="2019" name="Int. J. Syst. Evol. Microbiol.">
        <title>The Global Catalogue of Microorganisms (GCM) 10K type strain sequencing project: providing services to taxonomists for standard genome sequencing and annotation.</title>
        <authorList>
            <consortium name="The Broad Institute Genomics Platform"/>
            <consortium name="The Broad Institute Genome Sequencing Center for Infectious Disease"/>
            <person name="Wu L."/>
            <person name="Ma J."/>
        </authorList>
    </citation>
    <scope>NUCLEOTIDE SEQUENCE [LARGE SCALE GENOMIC DNA]</scope>
    <source>
        <strain evidence="3">CCUG 56401</strain>
    </source>
</reference>
<keyword evidence="2" id="KW-0378">Hydrolase</keyword>
<organism evidence="2 3">
    <name type="scientific">Saccharopolyspora rosea</name>
    <dbReference type="NCBI Taxonomy" id="524884"/>
    <lineage>
        <taxon>Bacteria</taxon>
        <taxon>Bacillati</taxon>
        <taxon>Actinomycetota</taxon>
        <taxon>Actinomycetes</taxon>
        <taxon>Pseudonocardiales</taxon>
        <taxon>Pseudonocardiaceae</taxon>
        <taxon>Saccharopolyspora</taxon>
    </lineage>
</organism>
<feature type="region of interest" description="Disordered" evidence="1">
    <location>
        <begin position="22"/>
        <end position="41"/>
    </location>
</feature>
<evidence type="ECO:0000313" key="2">
    <source>
        <dbReference type="EMBL" id="MFD0918356.1"/>
    </source>
</evidence>
<dbReference type="RefSeq" id="WP_345601460.1">
    <property type="nucleotide sequence ID" value="NZ_BAABLT010000034.1"/>
</dbReference>
<evidence type="ECO:0000313" key="3">
    <source>
        <dbReference type="Proteomes" id="UP001597018"/>
    </source>
</evidence>
<protein>
    <submittedName>
        <fullName evidence="2">Glycoside hydrolase family 172 protein</fullName>
    </submittedName>
</protein>
<dbReference type="EMBL" id="JBHTIW010000001">
    <property type="protein sequence ID" value="MFD0918356.1"/>
    <property type="molecule type" value="Genomic_DNA"/>
</dbReference>
<gene>
    <name evidence="2" type="ORF">ACFQ16_01230</name>
</gene>
<evidence type="ECO:0000256" key="1">
    <source>
        <dbReference type="SAM" id="MobiDB-lite"/>
    </source>
</evidence>
<accession>A0ABW3FNR3</accession>
<dbReference type="GO" id="GO:0016787">
    <property type="term" value="F:hydrolase activity"/>
    <property type="evidence" value="ECO:0007669"/>
    <property type="project" value="UniProtKB-KW"/>
</dbReference>
<dbReference type="Pfam" id="PF11175">
    <property type="entry name" value="DUF2961"/>
    <property type="match status" value="1"/>
</dbReference>
<dbReference type="Gene3D" id="2.60.120.1390">
    <property type="match status" value="1"/>
</dbReference>
<comment type="caution">
    <text evidence="2">The sequence shown here is derived from an EMBL/GenBank/DDBJ whole genome shotgun (WGS) entry which is preliminary data.</text>
</comment>
<name>A0ABW3FNR3_9PSEU</name>
<sequence length="360" mass="40974">MTDYGNYGSSLRDLPRLRAGRRGRASSWDRRGGNDDRVTLPPGRTATLAELTGAGCVEHIWITVANEHMVRNPWMRETDYLRKLVLRAYWDGEREPSVAVPLGDFFGVGHGRTANFVSAPLQMSPQDGKAFNCWFPMPFGDGARLEVVSELVHERVFLYYYVDYELFDELGEDLGRFHAQWRRADPCPGVEQGRQTNDEFLFTGTNLDGADNYTILEASGRGQYVGCVLNIHNLRATTEWNWYGEGDDMIFVDGDRWPPTLHGTGTEDYFDTAWCPDQTYHAPYHGITLPGGDNWSGQISLYRFHIEDPVPFQRSIRVSIEHGHANKRSDDYSSVAYWYQAEPHAPFALAPVEQRLPRSL</sequence>
<keyword evidence="3" id="KW-1185">Reference proteome</keyword>
<proteinExistence type="predicted"/>
<feature type="compositionally biased region" description="Basic and acidic residues" evidence="1">
    <location>
        <begin position="27"/>
        <end position="38"/>
    </location>
</feature>
<dbReference type="InterPro" id="IPR021345">
    <property type="entry name" value="DUF2961"/>
</dbReference>